<dbReference type="InterPro" id="IPR027417">
    <property type="entry name" value="P-loop_NTPase"/>
</dbReference>
<accession>A0A1A9B2G3</accession>
<evidence type="ECO:0000313" key="1">
    <source>
        <dbReference type="EMBL" id="SBT63690.1"/>
    </source>
</evidence>
<dbReference type="STRING" id="946078.GA0070622_0648"/>
<protein>
    <recommendedName>
        <fullName evidence="3">Hpr(Ser) kinase/phosphatase</fullName>
    </recommendedName>
</protein>
<dbReference type="RefSeq" id="WP_091568265.1">
    <property type="nucleotide sequence ID" value="NZ_FLRH01000003.1"/>
</dbReference>
<keyword evidence="2" id="KW-1185">Reference proteome</keyword>
<dbReference type="SUPFAM" id="SSF53795">
    <property type="entry name" value="PEP carboxykinase-like"/>
    <property type="match status" value="1"/>
</dbReference>
<organism evidence="1 2">
    <name type="scientific">Micromonospora sediminicola</name>
    <dbReference type="NCBI Taxonomy" id="946078"/>
    <lineage>
        <taxon>Bacteria</taxon>
        <taxon>Bacillati</taxon>
        <taxon>Actinomycetota</taxon>
        <taxon>Actinomycetes</taxon>
        <taxon>Micromonosporales</taxon>
        <taxon>Micromonosporaceae</taxon>
        <taxon>Micromonospora</taxon>
    </lineage>
</organism>
<dbReference type="Proteomes" id="UP000199558">
    <property type="component" value="Unassembled WGS sequence"/>
</dbReference>
<dbReference type="EMBL" id="FLRH01000003">
    <property type="protein sequence ID" value="SBT63690.1"/>
    <property type="molecule type" value="Genomic_DNA"/>
</dbReference>
<dbReference type="OrthoDB" id="4321561at2"/>
<evidence type="ECO:0008006" key="3">
    <source>
        <dbReference type="Google" id="ProtNLM"/>
    </source>
</evidence>
<name>A0A1A9B2G3_9ACTN</name>
<sequence length="324" mass="34739">MTTELPLRSTVGGYRLVGAEQHVRRLAWLAAPFFHPAPADPATAWLVELTGPTTATGLPAAPTQPPHSAHWVTAARTLRIECPSDTWLPLIALRYLRTIDRAQALTRGAIPLHGAAVTAAGRGIVLVGNKRAGKTTAALSLVRSLDGRLVSNDDALLWSRAPGWVVTGGPRSTGIRLSSLPDHMPSLSPAALAKAAHAHPANGSVPDKTFLLTAEATALGCRLAPEARVDAIIELDAVAEVAELRRLDEDEAATMLNRHRELSADRRRRELLADLGDPAPRRAASVIAADVACYRYAHPRHGWLPDFITALDRVGSEQVPARER</sequence>
<reference evidence="2" key="1">
    <citation type="submission" date="2016-06" db="EMBL/GenBank/DDBJ databases">
        <authorList>
            <person name="Varghese N."/>
            <person name="Submissions Spin"/>
        </authorList>
    </citation>
    <scope>NUCLEOTIDE SEQUENCE [LARGE SCALE GENOMIC DNA]</scope>
    <source>
        <strain evidence="2">DSM 45794</strain>
    </source>
</reference>
<gene>
    <name evidence="1" type="ORF">GA0070622_0648</name>
</gene>
<dbReference type="AlphaFoldDB" id="A0A1A9B2G3"/>
<proteinExistence type="predicted"/>
<evidence type="ECO:0000313" key="2">
    <source>
        <dbReference type="Proteomes" id="UP000199558"/>
    </source>
</evidence>
<dbReference type="Gene3D" id="3.40.50.300">
    <property type="entry name" value="P-loop containing nucleotide triphosphate hydrolases"/>
    <property type="match status" value="1"/>
</dbReference>